<protein>
    <recommendedName>
        <fullName evidence="2">BTB domain-containing protein</fullName>
    </recommendedName>
</protein>
<evidence type="ECO:0000259" key="2">
    <source>
        <dbReference type="PROSITE" id="PS50097"/>
    </source>
</evidence>
<feature type="region of interest" description="Disordered" evidence="1">
    <location>
        <begin position="1"/>
        <end position="60"/>
    </location>
</feature>
<dbReference type="Gene3D" id="3.30.710.10">
    <property type="entry name" value="Potassium Channel Kv1.1, Chain A"/>
    <property type="match status" value="1"/>
</dbReference>
<dbReference type="PANTHER" id="PTHR47843">
    <property type="entry name" value="BTB DOMAIN-CONTAINING PROTEIN-RELATED"/>
    <property type="match status" value="1"/>
</dbReference>
<feature type="domain" description="BTB" evidence="2">
    <location>
        <begin position="76"/>
        <end position="143"/>
    </location>
</feature>
<evidence type="ECO:0000313" key="3">
    <source>
        <dbReference type="EMBL" id="PMD52857.1"/>
    </source>
</evidence>
<dbReference type="Pfam" id="PF00651">
    <property type="entry name" value="BTB"/>
    <property type="match status" value="1"/>
</dbReference>
<dbReference type="EMBL" id="KZ613895">
    <property type="protein sequence ID" value="PMD52857.1"/>
    <property type="molecule type" value="Genomic_DNA"/>
</dbReference>
<dbReference type="OrthoDB" id="6359816at2759"/>
<feature type="region of interest" description="Disordered" evidence="1">
    <location>
        <begin position="147"/>
        <end position="167"/>
    </location>
</feature>
<dbReference type="SUPFAM" id="SSF54695">
    <property type="entry name" value="POZ domain"/>
    <property type="match status" value="1"/>
</dbReference>
<proteinExistence type="predicted"/>
<dbReference type="PANTHER" id="PTHR47843:SF5">
    <property type="entry name" value="BTB_POZ DOMAIN PROTEIN"/>
    <property type="match status" value="1"/>
</dbReference>
<dbReference type="Proteomes" id="UP000235371">
    <property type="component" value="Unassembled WGS sequence"/>
</dbReference>
<sequence length="429" mass="47379">MGRRPWKRRDIQSSKRKSQVTPTSMSAYAMNNQCPYRAPVSSTSLEPAPPLPPGPPQQDNHLLKVVSSLFESGKYSDLVIKCQGQRWKAHRAVVCTQSRPLAAAIDGNFRESSTGEIDLEDDDPQIVGFMLEYFYKSDVSIDANIGTSENPIDLEPAPQSSAPPPSLMETRLFPRQYPGGPYISMNQMNNLVYPVSNPINNPINTSAPSLPFGYQPVVQLTQRSYPIPSHNSFGPTGFTNPFNVQPEPSFPDNPPPPVIPSVSPQNLVTLAAIYVVAEKYDVQPLKVLAKTKYESILATTWNTKEFVESLELIYDGLPEMSEPDSLRDLAIKTAAAHAKALMDREEFMDLCKERGDFATDVFKASLQQGQTAAADPFGTGGSGILMCRNDNSHAVYGIWASGTFGGPMMQRYKCMTWLNSNQKCLLYIL</sequence>
<dbReference type="PROSITE" id="PS50097">
    <property type="entry name" value="BTB"/>
    <property type="match status" value="1"/>
</dbReference>
<reference evidence="3 4" key="1">
    <citation type="submission" date="2016-04" db="EMBL/GenBank/DDBJ databases">
        <title>A degradative enzymes factory behind the ericoid mycorrhizal symbiosis.</title>
        <authorList>
            <consortium name="DOE Joint Genome Institute"/>
            <person name="Martino E."/>
            <person name="Morin E."/>
            <person name="Grelet G."/>
            <person name="Kuo A."/>
            <person name="Kohler A."/>
            <person name="Daghino S."/>
            <person name="Barry K."/>
            <person name="Choi C."/>
            <person name="Cichocki N."/>
            <person name="Clum A."/>
            <person name="Copeland A."/>
            <person name="Hainaut M."/>
            <person name="Haridas S."/>
            <person name="Labutti K."/>
            <person name="Lindquist E."/>
            <person name="Lipzen A."/>
            <person name="Khouja H.-R."/>
            <person name="Murat C."/>
            <person name="Ohm R."/>
            <person name="Olson A."/>
            <person name="Spatafora J."/>
            <person name="Veneault-Fourrey C."/>
            <person name="Henrissat B."/>
            <person name="Grigoriev I."/>
            <person name="Martin F."/>
            <person name="Perotto S."/>
        </authorList>
    </citation>
    <scope>NUCLEOTIDE SEQUENCE [LARGE SCALE GENOMIC DNA]</scope>
    <source>
        <strain evidence="3 4">E</strain>
    </source>
</reference>
<evidence type="ECO:0000313" key="4">
    <source>
        <dbReference type="Proteomes" id="UP000235371"/>
    </source>
</evidence>
<evidence type="ECO:0000256" key="1">
    <source>
        <dbReference type="SAM" id="MobiDB-lite"/>
    </source>
</evidence>
<dbReference type="InParanoid" id="A0A2J6SQ24"/>
<accession>A0A2J6SQ24</accession>
<keyword evidence="4" id="KW-1185">Reference proteome</keyword>
<dbReference type="InterPro" id="IPR011333">
    <property type="entry name" value="SKP1/BTB/POZ_sf"/>
</dbReference>
<feature type="compositionally biased region" description="Pro residues" evidence="1">
    <location>
        <begin position="47"/>
        <end position="56"/>
    </location>
</feature>
<gene>
    <name evidence="3" type="ORF">K444DRAFT_668490</name>
</gene>
<dbReference type="SMART" id="SM00225">
    <property type="entry name" value="BTB"/>
    <property type="match status" value="1"/>
</dbReference>
<dbReference type="STRING" id="1095630.A0A2J6SQ24"/>
<feature type="compositionally biased region" description="Polar residues" evidence="1">
    <location>
        <begin position="19"/>
        <end position="45"/>
    </location>
</feature>
<dbReference type="CDD" id="cd18186">
    <property type="entry name" value="BTB_POZ_ZBTB_KLHL-like"/>
    <property type="match status" value="1"/>
</dbReference>
<name>A0A2J6SQ24_9HELO</name>
<dbReference type="RefSeq" id="XP_024729761.1">
    <property type="nucleotide sequence ID" value="XM_024887416.1"/>
</dbReference>
<dbReference type="InterPro" id="IPR000210">
    <property type="entry name" value="BTB/POZ_dom"/>
</dbReference>
<dbReference type="AlphaFoldDB" id="A0A2J6SQ24"/>
<dbReference type="GeneID" id="36595492"/>
<organism evidence="3 4">
    <name type="scientific">Hyaloscypha bicolor E</name>
    <dbReference type="NCBI Taxonomy" id="1095630"/>
    <lineage>
        <taxon>Eukaryota</taxon>
        <taxon>Fungi</taxon>
        <taxon>Dikarya</taxon>
        <taxon>Ascomycota</taxon>
        <taxon>Pezizomycotina</taxon>
        <taxon>Leotiomycetes</taxon>
        <taxon>Helotiales</taxon>
        <taxon>Hyaloscyphaceae</taxon>
        <taxon>Hyaloscypha</taxon>
        <taxon>Hyaloscypha bicolor</taxon>
    </lineage>
</organism>